<evidence type="ECO:0000313" key="5">
    <source>
        <dbReference type="Proteomes" id="UP000429607"/>
    </source>
</evidence>
<reference evidence="5 7" key="1">
    <citation type="submission" date="2018-09" db="EMBL/GenBank/DDBJ databases">
        <title>Genomic investigation of the strawberry pathogen Phytophthora fragariae indicates pathogenicity is determined by transcriptional variation in three key races.</title>
        <authorList>
            <person name="Adams T.M."/>
            <person name="Armitage A.D."/>
            <person name="Sobczyk M.K."/>
            <person name="Bates H.J."/>
            <person name="Dunwell J.M."/>
            <person name="Nellist C.F."/>
            <person name="Harrison R.J."/>
        </authorList>
    </citation>
    <scope>NUCLEOTIDE SEQUENCE [LARGE SCALE GENOMIC DNA]</scope>
    <source>
        <strain evidence="3 5">SCRP249</strain>
        <strain evidence="2 7">SCRP324</strain>
        <strain evidence="4 6">SCRP333</strain>
    </source>
</reference>
<evidence type="ECO:0000256" key="1">
    <source>
        <dbReference type="SAM" id="SignalP"/>
    </source>
</evidence>
<gene>
    <name evidence="3" type="ORF">PR001_g14434</name>
    <name evidence="2" type="ORF">PR002_g14954</name>
    <name evidence="4" type="ORF">PR003_g12726</name>
</gene>
<dbReference type="EMBL" id="QXFT01000776">
    <property type="protein sequence ID" value="KAE9336013.1"/>
    <property type="molecule type" value="Genomic_DNA"/>
</dbReference>
<keyword evidence="6" id="KW-1185">Reference proteome</keyword>
<accession>A0A6A3KYI2</accession>
<name>A0A6A3KYI2_9STRA</name>
<comment type="caution">
    <text evidence="2">The sequence shown here is derived from an EMBL/GenBank/DDBJ whole genome shotgun (WGS) entry which is preliminary data.</text>
</comment>
<evidence type="ECO:0000313" key="2">
    <source>
        <dbReference type="EMBL" id="KAE9011870.1"/>
    </source>
</evidence>
<evidence type="ECO:0000313" key="7">
    <source>
        <dbReference type="Proteomes" id="UP000435112"/>
    </source>
</evidence>
<evidence type="ECO:0008006" key="8">
    <source>
        <dbReference type="Google" id="ProtNLM"/>
    </source>
</evidence>
<evidence type="ECO:0000313" key="3">
    <source>
        <dbReference type="EMBL" id="KAE9017305.1"/>
    </source>
</evidence>
<sequence length="62" mass="6961">MPWGCGRITLTCYSVALQILVAHAHEDNRKTFKNATPIRTPPSPLIHAKNCEPHTCDHPHYA</sequence>
<feature type="signal peptide" evidence="1">
    <location>
        <begin position="1"/>
        <end position="24"/>
    </location>
</feature>
<evidence type="ECO:0000313" key="6">
    <source>
        <dbReference type="Proteomes" id="UP000434957"/>
    </source>
</evidence>
<dbReference type="Proteomes" id="UP000435112">
    <property type="component" value="Unassembled WGS sequence"/>
</dbReference>
<evidence type="ECO:0000313" key="4">
    <source>
        <dbReference type="EMBL" id="KAE9336013.1"/>
    </source>
</evidence>
<protein>
    <recommendedName>
        <fullName evidence="8">Secreted protein</fullName>
    </recommendedName>
</protein>
<dbReference type="AlphaFoldDB" id="A0A6A3KYI2"/>
<keyword evidence="1" id="KW-0732">Signal</keyword>
<dbReference type="EMBL" id="QXFU01001061">
    <property type="protein sequence ID" value="KAE9011870.1"/>
    <property type="molecule type" value="Genomic_DNA"/>
</dbReference>
<feature type="chain" id="PRO_5036379992" description="Secreted protein" evidence="1">
    <location>
        <begin position="25"/>
        <end position="62"/>
    </location>
</feature>
<dbReference type="Proteomes" id="UP000429607">
    <property type="component" value="Unassembled WGS sequence"/>
</dbReference>
<dbReference type="EMBL" id="QXFV01001034">
    <property type="protein sequence ID" value="KAE9017305.1"/>
    <property type="molecule type" value="Genomic_DNA"/>
</dbReference>
<organism evidence="2 7">
    <name type="scientific">Phytophthora rubi</name>
    <dbReference type="NCBI Taxonomy" id="129364"/>
    <lineage>
        <taxon>Eukaryota</taxon>
        <taxon>Sar</taxon>
        <taxon>Stramenopiles</taxon>
        <taxon>Oomycota</taxon>
        <taxon>Peronosporomycetes</taxon>
        <taxon>Peronosporales</taxon>
        <taxon>Peronosporaceae</taxon>
        <taxon>Phytophthora</taxon>
    </lineage>
</organism>
<dbReference type="Proteomes" id="UP000434957">
    <property type="component" value="Unassembled WGS sequence"/>
</dbReference>
<proteinExistence type="predicted"/>